<keyword evidence="7" id="KW-0234">DNA repair</keyword>
<dbReference type="PANTHER" id="PTHR11264">
    <property type="entry name" value="URACIL-DNA GLYCOSYLASE"/>
    <property type="match status" value="1"/>
</dbReference>
<gene>
    <name evidence="9" type="ORF">Cabys_3219</name>
    <name evidence="10" type="ORF">Calab_0411</name>
</gene>
<feature type="domain" description="Uracil-DNA glycosylase-like" evidence="8">
    <location>
        <begin position="52"/>
        <end position="217"/>
    </location>
</feature>
<organism evidence="10 11">
    <name type="scientific">Caldithrix abyssi DSM 13497</name>
    <dbReference type="NCBI Taxonomy" id="880073"/>
    <lineage>
        <taxon>Bacteria</taxon>
        <taxon>Pseudomonadati</taxon>
        <taxon>Calditrichota</taxon>
        <taxon>Calditrichia</taxon>
        <taxon>Calditrichales</taxon>
        <taxon>Calditrichaceae</taxon>
        <taxon>Caldithrix</taxon>
    </lineage>
</organism>
<evidence type="ECO:0000313" key="10">
    <source>
        <dbReference type="EMBL" id="EHO40056.1"/>
    </source>
</evidence>
<proteinExistence type="predicted"/>
<evidence type="ECO:0000313" key="11">
    <source>
        <dbReference type="Proteomes" id="UP000004671"/>
    </source>
</evidence>
<dbReference type="KEGG" id="caby:Cabys_3219"/>
<dbReference type="HOGENOM" id="CLU_1064928_0_0_0"/>
<dbReference type="Proteomes" id="UP000183868">
    <property type="component" value="Chromosome"/>
</dbReference>
<dbReference type="GO" id="GO:0097510">
    <property type="term" value="P:base-excision repair, AP site formation via deaminated base removal"/>
    <property type="evidence" value="ECO:0007669"/>
    <property type="project" value="TreeGrafter"/>
</dbReference>
<sequence>MRLPADWEKLLTPVLDVRAFYNELERFIKQFSQIIPEKEKIFSVFHRVPPHRVCCVLYGEDPYPRLTSANGVAFWDEEIRSWDDRTAGNSMKNILKALLVARGLATYHTPIAQCREIARAHGLKSPADLFERWLQNGALLVNVALTFSSNKDKKQHFLFWHEFHQALIQSFASLPEQPYFILWGKKAQNLESRILKALNQPERIIKSGHPTFIHQFLNAEQPAYSPFKEIEQKTGFSWL</sequence>
<dbReference type="Gene3D" id="3.40.470.10">
    <property type="entry name" value="Uracil-DNA glycosylase-like domain"/>
    <property type="match status" value="1"/>
</dbReference>
<dbReference type="RefSeq" id="WP_006926972.1">
    <property type="nucleotide sequence ID" value="NZ_CM001402.1"/>
</dbReference>
<dbReference type="eggNOG" id="COG0692">
    <property type="taxonomic scope" value="Bacteria"/>
</dbReference>
<dbReference type="EC" id="3.2.2.27" evidence="3"/>
<dbReference type="FunCoup" id="H1XQG9">
    <property type="interactions" value="326"/>
</dbReference>
<dbReference type="SUPFAM" id="SSF52141">
    <property type="entry name" value="Uracil-DNA glycosylase-like"/>
    <property type="match status" value="1"/>
</dbReference>
<dbReference type="Pfam" id="PF03167">
    <property type="entry name" value="UDG"/>
    <property type="match status" value="1"/>
</dbReference>
<dbReference type="STRING" id="880073.Cabys_3219"/>
<reference evidence="9 12" key="2">
    <citation type="submission" date="2016-11" db="EMBL/GenBank/DDBJ databases">
        <title>Genomic analysis of Caldithrix abyssi and proposal of a novel bacterial phylum Caldithrichaeota.</title>
        <authorList>
            <person name="Kublanov I."/>
            <person name="Sigalova O."/>
            <person name="Gavrilov S."/>
            <person name="Lebedinsky A."/>
            <person name="Ivanova N."/>
            <person name="Daum C."/>
            <person name="Reddy T."/>
            <person name="Klenk H.P."/>
            <person name="Goker M."/>
            <person name="Reva O."/>
            <person name="Miroshnichenko M."/>
            <person name="Kyprides N."/>
            <person name="Woyke T."/>
            <person name="Gelfand M."/>
        </authorList>
    </citation>
    <scope>NUCLEOTIDE SEQUENCE [LARGE SCALE GENOMIC DNA]</scope>
    <source>
        <strain evidence="9 12">LF13</strain>
    </source>
</reference>
<evidence type="ECO:0000256" key="2">
    <source>
        <dbReference type="ARBA" id="ARBA00002631"/>
    </source>
</evidence>
<dbReference type="AlphaFoldDB" id="H1XQG9"/>
<accession>H1XQG9</accession>
<dbReference type="InParanoid" id="H1XQG9"/>
<dbReference type="Proteomes" id="UP000004671">
    <property type="component" value="Chromosome"/>
</dbReference>
<evidence type="ECO:0000313" key="9">
    <source>
        <dbReference type="EMBL" id="APF19967.1"/>
    </source>
</evidence>
<dbReference type="PaxDb" id="880073-Calab_0411"/>
<protein>
    <recommendedName>
        <fullName evidence="4">Uracil-DNA glycosylase</fullName>
        <ecNumber evidence="3">3.2.2.27</ecNumber>
    </recommendedName>
</protein>
<evidence type="ECO:0000259" key="8">
    <source>
        <dbReference type="Pfam" id="PF03167"/>
    </source>
</evidence>
<comment type="function">
    <text evidence="2">Excises uracil residues from the DNA which can arise as a result of misincorporation of dUMP residues by DNA polymerase or due to deamination of cytosine.</text>
</comment>
<dbReference type="PANTHER" id="PTHR11264:SF8">
    <property type="entry name" value="URACIL-DNA GLYCOSYLASE-LIKE DOMAIN-CONTAINING PROTEIN"/>
    <property type="match status" value="1"/>
</dbReference>
<dbReference type="EMBL" id="CP018099">
    <property type="protein sequence ID" value="APF19967.1"/>
    <property type="molecule type" value="Genomic_DNA"/>
</dbReference>
<evidence type="ECO:0000256" key="1">
    <source>
        <dbReference type="ARBA" id="ARBA00001400"/>
    </source>
</evidence>
<dbReference type="GO" id="GO:0004844">
    <property type="term" value="F:uracil DNA N-glycosylase activity"/>
    <property type="evidence" value="ECO:0007669"/>
    <property type="project" value="InterPro"/>
</dbReference>
<dbReference type="InterPro" id="IPR005122">
    <property type="entry name" value="Uracil-DNA_glycosylase-like"/>
</dbReference>
<evidence type="ECO:0000256" key="4">
    <source>
        <dbReference type="ARBA" id="ARBA00018429"/>
    </source>
</evidence>
<keyword evidence="11" id="KW-1185">Reference proteome</keyword>
<dbReference type="EMBL" id="CM001402">
    <property type="protein sequence ID" value="EHO40056.1"/>
    <property type="molecule type" value="Genomic_DNA"/>
</dbReference>
<reference evidence="10 11" key="1">
    <citation type="submission" date="2011-09" db="EMBL/GenBank/DDBJ databases">
        <title>The permanent draft genome of Caldithrix abyssi DSM 13497.</title>
        <authorList>
            <consortium name="US DOE Joint Genome Institute (JGI-PGF)"/>
            <person name="Lucas S."/>
            <person name="Han J."/>
            <person name="Lapidus A."/>
            <person name="Bruce D."/>
            <person name="Goodwin L."/>
            <person name="Pitluck S."/>
            <person name="Peters L."/>
            <person name="Kyrpides N."/>
            <person name="Mavromatis K."/>
            <person name="Ivanova N."/>
            <person name="Mikhailova N."/>
            <person name="Chertkov O."/>
            <person name="Detter J.C."/>
            <person name="Tapia R."/>
            <person name="Han C."/>
            <person name="Land M."/>
            <person name="Hauser L."/>
            <person name="Markowitz V."/>
            <person name="Cheng J.-F."/>
            <person name="Hugenholtz P."/>
            <person name="Woyke T."/>
            <person name="Wu D."/>
            <person name="Spring S."/>
            <person name="Brambilla E."/>
            <person name="Klenk H.-P."/>
            <person name="Eisen J.A."/>
        </authorList>
    </citation>
    <scope>NUCLEOTIDE SEQUENCE [LARGE SCALE GENOMIC DNA]</scope>
    <source>
        <strain evidence="10 11">DSM 13497</strain>
    </source>
</reference>
<evidence type="ECO:0000256" key="5">
    <source>
        <dbReference type="ARBA" id="ARBA00022763"/>
    </source>
</evidence>
<evidence type="ECO:0000256" key="3">
    <source>
        <dbReference type="ARBA" id="ARBA00012030"/>
    </source>
</evidence>
<keyword evidence="5" id="KW-0227">DNA damage</keyword>
<evidence type="ECO:0000256" key="7">
    <source>
        <dbReference type="ARBA" id="ARBA00023204"/>
    </source>
</evidence>
<comment type="catalytic activity">
    <reaction evidence="1">
        <text>Hydrolyzes single-stranded DNA or mismatched double-stranded DNA and polynucleotides, releasing free uracil.</text>
        <dbReference type="EC" id="3.2.2.27"/>
    </reaction>
</comment>
<name>H1XQG9_CALAY</name>
<evidence type="ECO:0000313" key="12">
    <source>
        <dbReference type="Proteomes" id="UP000183868"/>
    </source>
</evidence>
<keyword evidence="6" id="KW-0378">Hydrolase</keyword>
<evidence type="ECO:0000256" key="6">
    <source>
        <dbReference type="ARBA" id="ARBA00022801"/>
    </source>
</evidence>
<dbReference type="InterPro" id="IPR036895">
    <property type="entry name" value="Uracil-DNA_glycosylase-like_sf"/>
</dbReference>
<dbReference type="InterPro" id="IPR002043">
    <property type="entry name" value="UDG_fam1"/>
</dbReference>
<dbReference type="OrthoDB" id="9804372at2"/>